<dbReference type="CDD" id="cd00200">
    <property type="entry name" value="WD40"/>
    <property type="match status" value="2"/>
</dbReference>
<dbReference type="InterPro" id="IPR027417">
    <property type="entry name" value="P-loop_NTPase"/>
</dbReference>
<name>A0AAD5T439_9FUNG</name>
<dbReference type="InterPro" id="IPR056884">
    <property type="entry name" value="NPHP3-like_N"/>
</dbReference>
<dbReference type="InterPro" id="IPR020472">
    <property type="entry name" value="WD40_PAC1"/>
</dbReference>
<protein>
    <recommendedName>
        <fullName evidence="8">TIR domain-containing protein</fullName>
    </recommendedName>
</protein>
<feature type="repeat" description="WD" evidence="3">
    <location>
        <begin position="727"/>
        <end position="768"/>
    </location>
</feature>
<dbReference type="InterPro" id="IPR036322">
    <property type="entry name" value="WD40_repeat_dom_sf"/>
</dbReference>
<evidence type="ECO:0000313" key="6">
    <source>
        <dbReference type="EMBL" id="KAJ3127338.1"/>
    </source>
</evidence>
<dbReference type="PANTHER" id="PTHR19848">
    <property type="entry name" value="WD40 REPEAT PROTEIN"/>
    <property type="match status" value="1"/>
</dbReference>
<keyword evidence="2" id="KW-0677">Repeat</keyword>
<accession>A0AAD5T439</accession>
<dbReference type="InterPro" id="IPR019775">
    <property type="entry name" value="WD40_repeat_CS"/>
</dbReference>
<feature type="domain" description="Nephrocystin 3-like N-terminal" evidence="5">
    <location>
        <begin position="168"/>
        <end position="342"/>
    </location>
</feature>
<reference evidence="6" key="1">
    <citation type="submission" date="2020-05" db="EMBL/GenBank/DDBJ databases">
        <title>Phylogenomic resolution of chytrid fungi.</title>
        <authorList>
            <person name="Stajich J.E."/>
            <person name="Amses K."/>
            <person name="Simmons R."/>
            <person name="Seto K."/>
            <person name="Myers J."/>
            <person name="Bonds A."/>
            <person name="Quandt C.A."/>
            <person name="Barry K."/>
            <person name="Liu P."/>
            <person name="Grigoriev I."/>
            <person name="Longcore J.E."/>
            <person name="James T.Y."/>
        </authorList>
    </citation>
    <scope>NUCLEOTIDE SEQUENCE</scope>
    <source>
        <strain evidence="6">JEL0513</strain>
    </source>
</reference>
<comment type="caution">
    <text evidence="6">The sequence shown here is derived from an EMBL/GenBank/DDBJ whole genome shotgun (WGS) entry which is preliminary data.</text>
</comment>
<dbReference type="InterPro" id="IPR035897">
    <property type="entry name" value="Toll_tir_struct_dom_sf"/>
</dbReference>
<keyword evidence="1 3" id="KW-0853">WD repeat</keyword>
<dbReference type="SMART" id="SM00320">
    <property type="entry name" value="WD40"/>
    <property type="match status" value="10"/>
</dbReference>
<dbReference type="Pfam" id="PF00400">
    <property type="entry name" value="WD40"/>
    <property type="match status" value="10"/>
</dbReference>
<gene>
    <name evidence="6" type="ORF">HK100_009808</name>
</gene>
<keyword evidence="7" id="KW-1185">Reference proteome</keyword>
<evidence type="ECO:0000259" key="4">
    <source>
        <dbReference type="Pfam" id="PF13676"/>
    </source>
</evidence>
<evidence type="ECO:0000313" key="7">
    <source>
        <dbReference type="Proteomes" id="UP001211907"/>
    </source>
</evidence>
<dbReference type="InterPro" id="IPR001680">
    <property type="entry name" value="WD40_rpt"/>
</dbReference>
<feature type="repeat" description="WD" evidence="3">
    <location>
        <begin position="772"/>
        <end position="806"/>
    </location>
</feature>
<dbReference type="PROSITE" id="PS50294">
    <property type="entry name" value="WD_REPEATS_REGION"/>
    <property type="match status" value="8"/>
</dbReference>
<dbReference type="Proteomes" id="UP001211907">
    <property type="component" value="Unassembled WGS sequence"/>
</dbReference>
<dbReference type="Gene3D" id="2.130.10.10">
    <property type="entry name" value="YVTN repeat-like/Quinoprotein amine dehydrogenase"/>
    <property type="match status" value="3"/>
</dbReference>
<dbReference type="SUPFAM" id="SSF52200">
    <property type="entry name" value="Toll/Interleukin receptor TIR domain"/>
    <property type="match status" value="1"/>
</dbReference>
<feature type="repeat" description="WD" evidence="3">
    <location>
        <begin position="904"/>
        <end position="945"/>
    </location>
</feature>
<feature type="repeat" description="WD" evidence="3">
    <location>
        <begin position="860"/>
        <end position="901"/>
    </location>
</feature>
<dbReference type="InterPro" id="IPR000157">
    <property type="entry name" value="TIR_dom"/>
</dbReference>
<dbReference type="Pfam" id="PF24883">
    <property type="entry name" value="NPHP3_N"/>
    <property type="match status" value="1"/>
</dbReference>
<dbReference type="PANTHER" id="PTHR19848:SF8">
    <property type="entry name" value="F-BOX AND WD REPEAT DOMAIN CONTAINING 7"/>
    <property type="match status" value="1"/>
</dbReference>
<sequence>MVYNDLKARNLKVWFDLVNMRGDITDSMAGGIDASLVFVPILSLAYQESENCMLEIRYAKDRKKKIVPVRLLTKNEEDAAAGTAFAITAGLIYADFADKQYGSAEWNKEIDLLEREIIEKRSLALAHKAKLSSIRRTSLNDSSLVTWIDPLDVSADMEMYREAYVPKTRLWALENLHVWLQNPNADKVLWLNGSAGLGKSMIAWLISQHLPIGYVLGSVFFCRHDNADKNSAKRLVNTMIYTLSEKFPIFKAFVDEFRMEDQRSVANGKPSILKSPQLAFTEIVVAGLKKLNSALSPNILLIIDALDECGKAGDPDRIAILEILRRDSKNLPSFVRILVTGRPDIDIYETMAYIKSDMLLPTSIENKNDIDIYIRHQLRKYFPKEYVMSEKMLIQCSSEILEKSEGVFIFARIVMDLLETVPAENILSEISSFGDGLDNMYLHALKKSRVNSEEFRIVIGFILGLNELMTQDSIALFMDIDPSYVGGVLAKIRSVLIIDPQTDFVSLIHKSFADFLVDPNRCKDPKYLINLADIDEIILRLSLKVMNTSLKRDYTGITMNKLPEKIKPSEWSHLYNPVLSYACRYWTKHLSGDNINAEHISTLLDEFVLVHLGHWTEALILLETYDQIKPMVDSVLTVIETAKEGSTELVTSLFSDFLKLCDSQSVPFVYNPLHIYQSGFPFIPSKSSLARVYGNYENVPKVLLGLNDEWVDRKDWIRRDKLNAAPYTGHWDNVNCVAISIDGRYLASCSNDMTVKIWSFVDGSTYDLVKTLEGHFSHIYFVSFSPDGKKLASGSFDHTIKIWSFEIQNFGELVATLSGHSDGVSSCQFSPDSKIIVSTSWDRTIRLWDAQEYLLITTIAKGHTDGINSVQFSPDGKLFATSSWDQTVRLWSFKNGDAKLTMTINGFEDCVHMVRWSSDGHLVAAATNDGHVKIWNISEAEPKLLSVLHGKSPVLSLCFSIDGKTLASTSGNSVNIWQLNKLDKNPFLVLDEHFEHVTFVLFHGKTLVTASVDKSMKIWSINQDSQTYKLVATIDGHAYSVRPICISADGCYLASSGSDPKFKIWSLSKHNTLLHSIYGHLKGISALCFSPNSKLLASASYDCTVKIWNLDGIELSTLSNHTGYATALAFSPDSSVLATGCGDGTVKIWETATFSLIYTISPSMTAKGVQFLLFSENGNVLRVSDIQKLHTFWNSASWTKYNRDTDDLFHKDASKELVFNSNSGWIEKHDKRCMWLPAEYRSQFAIREQISQGEYIAFNTLLGQKVFAIRVNDAIFEI</sequence>
<dbReference type="SUPFAM" id="SSF52540">
    <property type="entry name" value="P-loop containing nucleoside triphosphate hydrolases"/>
    <property type="match status" value="1"/>
</dbReference>
<dbReference type="GO" id="GO:0007165">
    <property type="term" value="P:signal transduction"/>
    <property type="evidence" value="ECO:0007669"/>
    <property type="project" value="InterPro"/>
</dbReference>
<evidence type="ECO:0008006" key="8">
    <source>
        <dbReference type="Google" id="ProtNLM"/>
    </source>
</evidence>
<evidence type="ECO:0000256" key="2">
    <source>
        <dbReference type="ARBA" id="ARBA00022737"/>
    </source>
</evidence>
<feature type="repeat" description="WD" evidence="3">
    <location>
        <begin position="1077"/>
        <end position="1111"/>
    </location>
</feature>
<feature type="repeat" description="WD" evidence="3">
    <location>
        <begin position="1034"/>
        <end position="1075"/>
    </location>
</feature>
<dbReference type="AlphaFoldDB" id="A0AAD5T439"/>
<dbReference type="EMBL" id="JADGJH010000516">
    <property type="protein sequence ID" value="KAJ3127338.1"/>
    <property type="molecule type" value="Genomic_DNA"/>
</dbReference>
<dbReference type="Pfam" id="PF13676">
    <property type="entry name" value="TIR_2"/>
    <property type="match status" value="1"/>
</dbReference>
<evidence type="ECO:0000256" key="3">
    <source>
        <dbReference type="PROSITE-ProRule" id="PRU00221"/>
    </source>
</evidence>
<dbReference type="InterPro" id="IPR015943">
    <property type="entry name" value="WD40/YVTN_repeat-like_dom_sf"/>
</dbReference>
<dbReference type="PROSITE" id="PS50082">
    <property type="entry name" value="WD_REPEATS_2"/>
    <property type="match status" value="9"/>
</dbReference>
<feature type="repeat" description="WD" evidence="3">
    <location>
        <begin position="817"/>
        <end position="858"/>
    </location>
</feature>
<dbReference type="SUPFAM" id="SSF50978">
    <property type="entry name" value="WD40 repeat-like"/>
    <property type="match status" value="2"/>
</dbReference>
<feature type="repeat" description="WD" evidence="3">
    <location>
        <begin position="990"/>
        <end position="1029"/>
    </location>
</feature>
<organism evidence="6 7">
    <name type="scientific">Physocladia obscura</name>
    <dbReference type="NCBI Taxonomy" id="109957"/>
    <lineage>
        <taxon>Eukaryota</taxon>
        <taxon>Fungi</taxon>
        <taxon>Fungi incertae sedis</taxon>
        <taxon>Chytridiomycota</taxon>
        <taxon>Chytridiomycota incertae sedis</taxon>
        <taxon>Chytridiomycetes</taxon>
        <taxon>Chytridiales</taxon>
        <taxon>Chytriomycetaceae</taxon>
        <taxon>Physocladia</taxon>
    </lineage>
</organism>
<feature type="repeat" description="WD" evidence="3">
    <location>
        <begin position="1118"/>
        <end position="1159"/>
    </location>
</feature>
<dbReference type="Gene3D" id="3.40.50.10140">
    <property type="entry name" value="Toll/interleukin-1 receptor homology (TIR) domain"/>
    <property type="match status" value="1"/>
</dbReference>
<evidence type="ECO:0000256" key="1">
    <source>
        <dbReference type="ARBA" id="ARBA00022574"/>
    </source>
</evidence>
<evidence type="ECO:0000259" key="5">
    <source>
        <dbReference type="Pfam" id="PF24883"/>
    </source>
</evidence>
<dbReference type="PROSITE" id="PS00678">
    <property type="entry name" value="WD_REPEATS_1"/>
    <property type="match status" value="2"/>
</dbReference>
<proteinExistence type="predicted"/>
<feature type="domain" description="TIR" evidence="4">
    <location>
        <begin position="2"/>
        <end position="99"/>
    </location>
</feature>
<dbReference type="PRINTS" id="PR00320">
    <property type="entry name" value="GPROTEINBRPT"/>
</dbReference>